<dbReference type="Proteomes" id="UP000035086">
    <property type="component" value="Chromosome"/>
</dbReference>
<organism evidence="1 2">
    <name type="scientific">Pandoraea pulmonicola</name>
    <dbReference type="NCBI Taxonomy" id="93221"/>
    <lineage>
        <taxon>Bacteria</taxon>
        <taxon>Pseudomonadati</taxon>
        <taxon>Pseudomonadota</taxon>
        <taxon>Betaproteobacteria</taxon>
        <taxon>Burkholderiales</taxon>
        <taxon>Burkholderiaceae</taxon>
        <taxon>Pandoraea</taxon>
    </lineage>
</organism>
<dbReference type="EMBL" id="CP010310">
    <property type="protein sequence ID" value="APD13295.1"/>
    <property type="molecule type" value="Genomic_DNA"/>
</dbReference>
<evidence type="ECO:0000313" key="2">
    <source>
        <dbReference type="Proteomes" id="UP000035086"/>
    </source>
</evidence>
<proteinExistence type="predicted"/>
<evidence type="ECO:0000313" key="1">
    <source>
        <dbReference type="EMBL" id="APD13295.1"/>
    </source>
</evidence>
<gene>
    <name evidence="1" type="ORF">RO07_25145</name>
</gene>
<sequence length="81" mass="9547">MSFCNSPLWQTHRQNRLHFIPRCQHFILSAMSQECTNRVIRRTEHQIKSWLRYAENMFLTVGNFAVIGMGTLSQFCSLLTL</sequence>
<accession>A0ABM6FRU7</accession>
<protein>
    <submittedName>
        <fullName evidence="1">Uncharacterized protein</fullName>
    </submittedName>
</protein>
<reference evidence="1" key="1">
    <citation type="submission" date="2016-11" db="EMBL/GenBank/DDBJ databases">
        <title>Complete Genome Sequencing of Pandoraea pulmonicola DSM 16583.</title>
        <authorList>
            <person name="Chan K.-G."/>
        </authorList>
    </citation>
    <scope>NUCLEOTIDE SEQUENCE</scope>
    <source>
        <strain evidence="1">DSM 16583</strain>
    </source>
</reference>
<keyword evidence="2" id="KW-1185">Reference proteome</keyword>
<name>A0ABM6FRU7_PANPU</name>